<dbReference type="PANTHER" id="PTHR28658">
    <property type="entry name" value="TRANSMEMBRANE PROTEIN 180"/>
    <property type="match status" value="1"/>
</dbReference>
<evidence type="ECO:0000256" key="1">
    <source>
        <dbReference type="SAM" id="Phobius"/>
    </source>
</evidence>
<reference evidence="2 3" key="1">
    <citation type="submission" date="2024-02" db="EMBL/GenBank/DDBJ databases">
        <authorList>
            <person name="Daric V."/>
            <person name="Darras S."/>
        </authorList>
    </citation>
    <scope>NUCLEOTIDE SEQUENCE [LARGE SCALE GENOMIC DNA]</scope>
</reference>
<feature type="transmembrane region" description="Helical" evidence="1">
    <location>
        <begin position="336"/>
        <end position="359"/>
    </location>
</feature>
<gene>
    <name evidence="2" type="ORF">CVLEPA_LOCUS31557</name>
</gene>
<dbReference type="InterPro" id="IPR040035">
    <property type="entry name" value="TMEM180"/>
</dbReference>
<proteinExistence type="predicted"/>
<feature type="transmembrane region" description="Helical" evidence="1">
    <location>
        <begin position="180"/>
        <end position="199"/>
    </location>
</feature>
<feature type="transmembrane region" description="Helical" evidence="1">
    <location>
        <begin position="438"/>
        <end position="457"/>
    </location>
</feature>
<keyword evidence="1" id="KW-0812">Transmembrane</keyword>
<evidence type="ECO:0000313" key="2">
    <source>
        <dbReference type="EMBL" id="CAK8698083.1"/>
    </source>
</evidence>
<dbReference type="PANTHER" id="PTHR28658:SF1">
    <property type="entry name" value="MAJOR FACILITATOR SUPERFAMILY DOMAIN CONTAINING 13B"/>
    <property type="match status" value="1"/>
</dbReference>
<name>A0ABP0H3G1_CLALP</name>
<feature type="transmembrane region" description="Helical" evidence="1">
    <location>
        <begin position="243"/>
        <end position="272"/>
    </location>
</feature>
<accession>A0ABP0H3G1</accession>
<feature type="transmembrane region" description="Helical" evidence="1">
    <location>
        <begin position="80"/>
        <end position="99"/>
    </location>
</feature>
<keyword evidence="1" id="KW-1133">Transmembrane helix</keyword>
<keyword evidence="3" id="KW-1185">Reference proteome</keyword>
<feature type="transmembrane region" description="Helical" evidence="1">
    <location>
        <begin position="284"/>
        <end position="305"/>
    </location>
</feature>
<sequence length="471" mass="53264">MPLNQNAIAYAATTLAATAMNSVFIFYYVKLFLEKYGLDPAWFNFSQVVYMIWNSINDPLFGYLQDNSNWSLFRSRKKAIYYGAPVWVVTFLLPFFPWADYTKVENNWIIGAHLTVSLCAYDSLYTYVCLANCSLFVEISTKLKDKLQLIKYQQVASLIGTSSVLFSSLVSNNMENFFNLQLYCVAIAIISCFCLRYSGAKVHTMYENKDVSSSKNLLPSNDVGMSVKGAISTTKQILTNQNFLVFVCMNFLQNFHITFSSNFLLIFAGHLIPENALPPTARSLVFGSSYMLPQLCLIFGGSMIGKVGAYRILLCTFMIQIIAGVLVFIIGPAVYWSIILFFVLDKCLPAAMFSIFGIFQSDIIDEDMKINKRKYPQSAMAFGTNALITKPANSLAPMLVVAALDRYGYEHIGQLGTNWQEKTEPFEQAKLGNAMFKLLCLLPTMLSLLQILIWKFYKLQNTYQTDVKYTE</sequence>
<evidence type="ECO:0008006" key="4">
    <source>
        <dbReference type="Google" id="ProtNLM"/>
    </source>
</evidence>
<organism evidence="2 3">
    <name type="scientific">Clavelina lepadiformis</name>
    <name type="common">Light-bulb sea squirt</name>
    <name type="synonym">Ascidia lepadiformis</name>
    <dbReference type="NCBI Taxonomy" id="159417"/>
    <lineage>
        <taxon>Eukaryota</taxon>
        <taxon>Metazoa</taxon>
        <taxon>Chordata</taxon>
        <taxon>Tunicata</taxon>
        <taxon>Ascidiacea</taxon>
        <taxon>Aplousobranchia</taxon>
        <taxon>Clavelinidae</taxon>
        <taxon>Clavelina</taxon>
    </lineage>
</organism>
<evidence type="ECO:0000313" key="3">
    <source>
        <dbReference type="Proteomes" id="UP001642483"/>
    </source>
</evidence>
<protein>
    <recommendedName>
        <fullName evidence="4">Transmembrane protein 180</fullName>
    </recommendedName>
</protein>
<dbReference type="EMBL" id="CAWYQH010000174">
    <property type="protein sequence ID" value="CAK8698083.1"/>
    <property type="molecule type" value="Genomic_DNA"/>
</dbReference>
<dbReference type="SUPFAM" id="SSF103473">
    <property type="entry name" value="MFS general substrate transporter"/>
    <property type="match status" value="1"/>
</dbReference>
<keyword evidence="1" id="KW-0472">Membrane</keyword>
<dbReference type="Proteomes" id="UP001642483">
    <property type="component" value="Unassembled WGS sequence"/>
</dbReference>
<feature type="transmembrane region" description="Helical" evidence="1">
    <location>
        <begin position="7"/>
        <end position="29"/>
    </location>
</feature>
<dbReference type="Pfam" id="PF13347">
    <property type="entry name" value="MFS_2"/>
    <property type="match status" value="1"/>
</dbReference>
<dbReference type="Gene3D" id="1.20.1250.20">
    <property type="entry name" value="MFS general substrate transporter like domains"/>
    <property type="match status" value="1"/>
</dbReference>
<comment type="caution">
    <text evidence="2">The sequence shown here is derived from an EMBL/GenBank/DDBJ whole genome shotgun (WGS) entry which is preliminary data.</text>
</comment>
<feature type="transmembrane region" description="Helical" evidence="1">
    <location>
        <begin position="312"/>
        <end position="330"/>
    </location>
</feature>
<dbReference type="InterPro" id="IPR036259">
    <property type="entry name" value="MFS_trans_sf"/>
</dbReference>